<accession>X1GD19</accession>
<sequence length="247" mass="26526">MADVYDIRNIDFEFAFSVNNLVPGAVVRSGATAAGSLTDPYMLDSDSILEVCGVQLIGPVDGGTNARQKLEHVKLVIAGDSYPHVVFNELMAPPINEFSPNIGPFFDNGSKLCFNIGRPILAGGSPADATPKVGPRKTLGIEVKAPAAGDGGATVDQDLTVRVTVAEVKGEETAKRILEHYEAIVAGDAVRQSFELIDLERNLSATYDKDVAFSVKNWTKLHGGMDANKPRIWPYVSYSQNMANTTL</sequence>
<comment type="caution">
    <text evidence="1">The sequence shown here is derived from an EMBL/GenBank/DDBJ whole genome shotgun (WGS) entry which is preliminary data.</text>
</comment>
<feature type="non-terminal residue" evidence="1">
    <location>
        <position position="247"/>
    </location>
</feature>
<proteinExistence type="predicted"/>
<reference evidence="1" key="1">
    <citation type="journal article" date="2014" name="Front. Microbiol.">
        <title>High frequency of phylogenetically diverse reductive dehalogenase-homologous genes in deep subseafloor sedimentary metagenomes.</title>
        <authorList>
            <person name="Kawai M."/>
            <person name="Futagami T."/>
            <person name="Toyoda A."/>
            <person name="Takaki Y."/>
            <person name="Nishi S."/>
            <person name="Hori S."/>
            <person name="Arai W."/>
            <person name="Tsubouchi T."/>
            <person name="Morono Y."/>
            <person name="Uchiyama I."/>
            <person name="Ito T."/>
            <person name="Fujiyama A."/>
            <person name="Inagaki F."/>
            <person name="Takami H."/>
        </authorList>
    </citation>
    <scope>NUCLEOTIDE SEQUENCE</scope>
    <source>
        <strain evidence="1">Expedition CK06-06</strain>
    </source>
</reference>
<protein>
    <submittedName>
        <fullName evidence="1">Uncharacterized protein</fullName>
    </submittedName>
</protein>
<dbReference type="AlphaFoldDB" id="X1GD19"/>
<organism evidence="1">
    <name type="scientific">marine sediment metagenome</name>
    <dbReference type="NCBI Taxonomy" id="412755"/>
    <lineage>
        <taxon>unclassified sequences</taxon>
        <taxon>metagenomes</taxon>
        <taxon>ecological metagenomes</taxon>
    </lineage>
</organism>
<gene>
    <name evidence="1" type="ORF">S03H2_03631</name>
</gene>
<name>X1GD19_9ZZZZ</name>
<evidence type="ECO:0000313" key="1">
    <source>
        <dbReference type="EMBL" id="GAH30943.1"/>
    </source>
</evidence>
<dbReference type="EMBL" id="BARU01001363">
    <property type="protein sequence ID" value="GAH30943.1"/>
    <property type="molecule type" value="Genomic_DNA"/>
</dbReference>